<sequence length="222" mass="24831">MPTTEIAGFQLLRNINVDNPDPDLGAKIQEWSDSVVTQEGHQESWIGIVDEKSDELVAMITWDSVEAHIATLKRPDYKAVAESISTIFSGPGYMHHTDFEPYDQLAKAVSCPITEIATFYFDDEPPDGYLKRFRKFCEAAMKEEGPRPLAAAAGITHEEVEHEDVKGNAVVFVAGWNSIEAHGRFRESEVFRKHMPGLMDGAEKSQTVHISFRKVQELGHGD</sequence>
<dbReference type="HOGENOM" id="CLU_081631_2_2_1"/>
<reference evidence="1 2" key="2">
    <citation type="journal article" date="2012" name="PLoS Pathog.">
        <title>Diverse lifestyles and strategies of plant pathogenesis encoded in the genomes of eighteen Dothideomycetes fungi.</title>
        <authorList>
            <person name="Ohm R.A."/>
            <person name="Feau N."/>
            <person name="Henrissat B."/>
            <person name="Schoch C.L."/>
            <person name="Horwitz B.A."/>
            <person name="Barry K.W."/>
            <person name="Condon B.J."/>
            <person name="Copeland A.C."/>
            <person name="Dhillon B."/>
            <person name="Glaser F."/>
            <person name="Hesse C.N."/>
            <person name="Kosti I."/>
            <person name="LaButti K."/>
            <person name="Lindquist E.A."/>
            <person name="Lucas S."/>
            <person name="Salamov A.A."/>
            <person name="Bradshaw R.E."/>
            <person name="Ciuffetti L."/>
            <person name="Hamelin R.C."/>
            <person name="Kema G.H.J."/>
            <person name="Lawrence C."/>
            <person name="Scott J.A."/>
            <person name="Spatafora J.W."/>
            <person name="Turgeon B.G."/>
            <person name="de Wit P.J.G.M."/>
            <person name="Zhong S."/>
            <person name="Goodwin S.B."/>
            <person name="Grigoriev I.V."/>
        </authorList>
    </citation>
    <scope>NUCLEOTIDE SEQUENCE [LARGE SCALE GENOMIC DNA]</scope>
    <source>
        <strain evidence="2">NZE10 / CBS 128990</strain>
    </source>
</reference>
<protein>
    <recommendedName>
        <fullName evidence="3">ABM domain-containing protein</fullName>
    </recommendedName>
</protein>
<dbReference type="SUPFAM" id="SSF54909">
    <property type="entry name" value="Dimeric alpha+beta barrel"/>
    <property type="match status" value="2"/>
</dbReference>
<dbReference type="InterPro" id="IPR011008">
    <property type="entry name" value="Dimeric_a/b-barrel"/>
</dbReference>
<evidence type="ECO:0000313" key="2">
    <source>
        <dbReference type="Proteomes" id="UP000016933"/>
    </source>
</evidence>
<keyword evidence="2" id="KW-1185">Reference proteome</keyword>
<dbReference type="AlphaFoldDB" id="N1PI28"/>
<accession>N1PI28</accession>
<dbReference type="Proteomes" id="UP000016933">
    <property type="component" value="Unassembled WGS sequence"/>
</dbReference>
<dbReference type="Gene3D" id="3.30.70.100">
    <property type="match status" value="2"/>
</dbReference>
<proteinExistence type="predicted"/>
<organism evidence="1 2">
    <name type="scientific">Dothistroma septosporum (strain NZE10 / CBS 128990)</name>
    <name type="common">Red band needle blight fungus</name>
    <name type="synonym">Mycosphaerella pini</name>
    <dbReference type="NCBI Taxonomy" id="675120"/>
    <lineage>
        <taxon>Eukaryota</taxon>
        <taxon>Fungi</taxon>
        <taxon>Dikarya</taxon>
        <taxon>Ascomycota</taxon>
        <taxon>Pezizomycotina</taxon>
        <taxon>Dothideomycetes</taxon>
        <taxon>Dothideomycetidae</taxon>
        <taxon>Mycosphaerellales</taxon>
        <taxon>Mycosphaerellaceae</taxon>
        <taxon>Dothistroma</taxon>
    </lineage>
</organism>
<dbReference type="STRING" id="675120.N1PI28"/>
<reference evidence="2" key="1">
    <citation type="journal article" date="2012" name="PLoS Genet.">
        <title>The genomes of the fungal plant pathogens Cladosporium fulvum and Dothistroma septosporum reveal adaptation to different hosts and lifestyles but also signatures of common ancestry.</title>
        <authorList>
            <person name="de Wit P.J.G.M."/>
            <person name="van der Burgt A."/>
            <person name="Oekmen B."/>
            <person name="Stergiopoulos I."/>
            <person name="Abd-Elsalam K.A."/>
            <person name="Aerts A.L."/>
            <person name="Bahkali A.H."/>
            <person name="Beenen H.G."/>
            <person name="Chettri P."/>
            <person name="Cox M.P."/>
            <person name="Datema E."/>
            <person name="de Vries R.P."/>
            <person name="Dhillon B."/>
            <person name="Ganley A.R."/>
            <person name="Griffiths S.A."/>
            <person name="Guo Y."/>
            <person name="Hamelin R.C."/>
            <person name="Henrissat B."/>
            <person name="Kabir M.S."/>
            <person name="Jashni M.K."/>
            <person name="Kema G."/>
            <person name="Klaubauf S."/>
            <person name="Lapidus A."/>
            <person name="Levasseur A."/>
            <person name="Lindquist E."/>
            <person name="Mehrabi R."/>
            <person name="Ohm R.A."/>
            <person name="Owen T.J."/>
            <person name="Salamov A."/>
            <person name="Schwelm A."/>
            <person name="Schijlen E."/>
            <person name="Sun H."/>
            <person name="van den Burg H.A."/>
            <person name="van Ham R.C.H.J."/>
            <person name="Zhang S."/>
            <person name="Goodwin S.B."/>
            <person name="Grigoriev I.V."/>
            <person name="Collemare J."/>
            <person name="Bradshaw R.E."/>
        </authorList>
    </citation>
    <scope>NUCLEOTIDE SEQUENCE [LARGE SCALE GENOMIC DNA]</scope>
    <source>
        <strain evidence="2">NZE10 / CBS 128990</strain>
    </source>
</reference>
<gene>
    <name evidence="1" type="ORF">DOTSEDRAFT_72969</name>
</gene>
<name>N1PI28_DOTSN</name>
<dbReference type="OMA" id="ATFYFDD"/>
<evidence type="ECO:0000313" key="1">
    <source>
        <dbReference type="EMBL" id="EME42047.1"/>
    </source>
</evidence>
<dbReference type="eggNOG" id="ENOG502SUTN">
    <property type="taxonomic scope" value="Eukaryota"/>
</dbReference>
<dbReference type="EMBL" id="KB446541">
    <property type="protein sequence ID" value="EME42047.1"/>
    <property type="molecule type" value="Genomic_DNA"/>
</dbReference>
<dbReference type="OrthoDB" id="3830579at2759"/>
<evidence type="ECO:0008006" key="3">
    <source>
        <dbReference type="Google" id="ProtNLM"/>
    </source>
</evidence>